<sequence length="587" mass="68140">MKTIDEIEEIHRENPQIMVDAQSITVDSSIIPQELGQMLTAEGRLDLNCSLTTASLLFMDMPSIMEAIIWQHVHCLSVDNIELPMIIMNHFIDRDLGDHSPLEFTSMNKGFRLRLYGCDDYDKVRVDDTDEIQAHKLATVRRISAACSYPLYEGRSKYKHPNIFYDRVNLNITERLAESSYDSNTIVTIVDNIKSISFDHGKMLYYKFLANPMFSEALLRNKYLRNAFTYFGDDYFMRGATSHLEPVIRDAFHGLLVREMQSDTKSSKCIPTFDLEELEGIPLYKDCTYDEGNYPHKEFLKHEHPFINQICDLKDSFIFNYKKIKDDAILTTYEKAVERFDIFAYGLFSLLDKDTYDRFFDVGDTKCTYGGSMLAACLAPRSPDFDFESHVEEFYKDSDIDCAVFVDDLEAFVQGKIDILNEAFNNARGGIFSMAIKENRIQIVTPRWARFPTIEYYSVYGLSPADHYSKYHFGFVRGWWDGYKITLLPSAVISVLSMVSVDIRFCSTKHLPQDLIHKYMMRGFNFVMNPREISHYVALYGDENAKKLITTPYNEMRQYFLPCHEWYFGVKAVGFSLPLQSMESFYN</sequence>
<name>A0A5J6VKI2_9VIRU</name>
<accession>A0A5J6VKI2</accession>
<protein>
    <submittedName>
        <fullName evidence="1">Uncharacterized protein</fullName>
    </submittedName>
</protein>
<evidence type="ECO:0000313" key="1">
    <source>
        <dbReference type="EMBL" id="QFG73911.1"/>
    </source>
</evidence>
<proteinExistence type="predicted"/>
<reference evidence="1" key="1">
    <citation type="journal article" date="2019" name="Philos. Trans. R. Soc. Lond., B, Biol. Sci.">
        <title>Targeted metagenomic recovery of four divergent viruses reveals shared and distinctive characteristics of giant viruses of marine eukaryotes.</title>
        <authorList>
            <person name="Needham D.M."/>
            <person name="Poirier C."/>
            <person name="Hehenberger E."/>
            <person name="Jimenez V."/>
            <person name="Swalwell J.E."/>
            <person name="Santoro A.E."/>
            <person name="Worden A.Z."/>
        </authorList>
    </citation>
    <scope>NUCLEOTIDE SEQUENCE</scope>
    <source>
        <strain evidence="1">OPacV-662</strain>
    </source>
</reference>
<organism evidence="1">
    <name type="scientific">Megaviridae environmental sample</name>
    <dbReference type="NCBI Taxonomy" id="1737588"/>
    <lineage>
        <taxon>Viruses</taxon>
        <taxon>Varidnaviria</taxon>
        <taxon>Bamfordvirae</taxon>
        <taxon>Nucleocytoviricota</taxon>
        <taxon>Megaviricetes</taxon>
        <taxon>Imitervirales</taxon>
        <taxon>Mimiviridae</taxon>
        <taxon>environmental samples</taxon>
    </lineage>
</organism>
<dbReference type="EMBL" id="MN448274">
    <property type="protein sequence ID" value="QFG73911.1"/>
    <property type="molecule type" value="Genomic_DNA"/>
</dbReference>